<evidence type="ECO:0000259" key="3">
    <source>
        <dbReference type="Pfam" id="PF00582"/>
    </source>
</evidence>
<evidence type="ECO:0000313" key="5">
    <source>
        <dbReference type="Proteomes" id="UP000531594"/>
    </source>
</evidence>
<gene>
    <name evidence="4" type="ORF">HNR53_001938</name>
</gene>
<reference evidence="4 5" key="1">
    <citation type="submission" date="2020-08" db="EMBL/GenBank/DDBJ databases">
        <title>Genomic Encyclopedia of Type Strains, Phase IV (KMG-IV): sequencing the most valuable type-strain genomes for metagenomic binning, comparative biology and taxonomic classification.</title>
        <authorList>
            <person name="Goeker M."/>
        </authorList>
    </citation>
    <scope>NUCLEOTIDE SEQUENCE [LARGE SCALE GENOMIC DNA]</scope>
    <source>
        <strain evidence="4 5">DSM 5391</strain>
    </source>
</reference>
<dbReference type="PANTHER" id="PTHR46268:SF6">
    <property type="entry name" value="UNIVERSAL STRESS PROTEIN UP12"/>
    <property type="match status" value="1"/>
</dbReference>
<dbReference type="InterPro" id="IPR006015">
    <property type="entry name" value="Universal_stress_UspA"/>
</dbReference>
<feature type="domain" description="UspA" evidence="3">
    <location>
        <begin position="1"/>
        <end position="141"/>
    </location>
</feature>
<dbReference type="InterPro" id="IPR006016">
    <property type="entry name" value="UspA"/>
</dbReference>
<dbReference type="CDD" id="cd00293">
    <property type="entry name" value="USP-like"/>
    <property type="match status" value="1"/>
</dbReference>
<evidence type="ECO:0000256" key="1">
    <source>
        <dbReference type="ARBA" id="ARBA00008791"/>
    </source>
</evidence>
<dbReference type="Pfam" id="PF00582">
    <property type="entry name" value="Usp"/>
    <property type="match status" value="1"/>
</dbReference>
<comment type="similarity">
    <text evidence="1 2">Belongs to the universal stress protein A family.</text>
</comment>
<dbReference type="SUPFAM" id="SSF52402">
    <property type="entry name" value="Adenine nucleotide alpha hydrolases-like"/>
    <property type="match status" value="1"/>
</dbReference>
<name>A0A7X0HQZ1_9BACI</name>
<comment type="caution">
    <text evidence="4">The sequence shown here is derived from an EMBL/GenBank/DDBJ whole genome shotgun (WGS) entry which is preliminary data.</text>
</comment>
<dbReference type="PANTHER" id="PTHR46268">
    <property type="entry name" value="STRESS RESPONSE PROTEIN NHAX"/>
    <property type="match status" value="1"/>
</dbReference>
<dbReference type="InterPro" id="IPR014729">
    <property type="entry name" value="Rossmann-like_a/b/a_fold"/>
</dbReference>
<protein>
    <recommendedName>
        <fullName evidence="2">Universal stress protein</fullName>
    </recommendedName>
</protein>
<accession>A0A7X0HQZ1</accession>
<organism evidence="4 5">
    <name type="scientific">Bacillus benzoevorans</name>
    <dbReference type="NCBI Taxonomy" id="1456"/>
    <lineage>
        <taxon>Bacteria</taxon>
        <taxon>Bacillati</taxon>
        <taxon>Bacillota</taxon>
        <taxon>Bacilli</taxon>
        <taxon>Bacillales</taxon>
        <taxon>Bacillaceae</taxon>
        <taxon>Bacillus</taxon>
    </lineage>
</organism>
<dbReference type="PIRSF" id="PIRSF006276">
    <property type="entry name" value="UspA"/>
    <property type="match status" value="1"/>
</dbReference>
<dbReference type="RefSeq" id="WP_184525233.1">
    <property type="nucleotide sequence ID" value="NZ_JACHGK010000005.1"/>
</dbReference>
<sequence>MYNRILVAIDGSKMSNKALKSALQIAKERFSKVGVIHVEKNVMISENMTTDSIDEIYSKINHEVDALFDEAKSLAEDEDLEIETHYVMGDPAVQIVKTAEQGNYQLIVMGSRGLGAIKGIVMGSVSYKVLQLSHCPVLIIK</sequence>
<proteinExistence type="inferred from homology"/>
<dbReference type="Gene3D" id="3.40.50.620">
    <property type="entry name" value="HUPs"/>
    <property type="match status" value="1"/>
</dbReference>
<dbReference type="EMBL" id="JACHGK010000005">
    <property type="protein sequence ID" value="MBB6445320.1"/>
    <property type="molecule type" value="Genomic_DNA"/>
</dbReference>
<dbReference type="AlphaFoldDB" id="A0A7X0HQZ1"/>
<evidence type="ECO:0000313" key="4">
    <source>
        <dbReference type="EMBL" id="MBB6445320.1"/>
    </source>
</evidence>
<dbReference type="Proteomes" id="UP000531594">
    <property type="component" value="Unassembled WGS sequence"/>
</dbReference>
<dbReference type="PRINTS" id="PR01438">
    <property type="entry name" value="UNVRSLSTRESS"/>
</dbReference>
<keyword evidence="5" id="KW-1185">Reference proteome</keyword>
<evidence type="ECO:0000256" key="2">
    <source>
        <dbReference type="PIRNR" id="PIRNR006276"/>
    </source>
</evidence>